<gene>
    <name evidence="2" type="ORF">PGLA1383_LOCUS19723</name>
</gene>
<proteinExistence type="predicted"/>
<dbReference type="AlphaFoldDB" id="A0A813EJX3"/>
<feature type="region of interest" description="Disordered" evidence="1">
    <location>
        <begin position="1"/>
        <end position="36"/>
    </location>
</feature>
<keyword evidence="3" id="KW-1185">Reference proteome</keyword>
<reference evidence="2" key="1">
    <citation type="submission" date="2021-02" db="EMBL/GenBank/DDBJ databases">
        <authorList>
            <person name="Dougan E. K."/>
            <person name="Rhodes N."/>
            <person name="Thang M."/>
            <person name="Chan C."/>
        </authorList>
    </citation>
    <scope>NUCLEOTIDE SEQUENCE</scope>
</reference>
<protein>
    <submittedName>
        <fullName evidence="2">Uncharacterized protein</fullName>
    </submittedName>
</protein>
<sequence length="60" mass="5995">SACSLSSAGRRAGFGNDARRPLSASAVRRAPAGARAPETDMRLVGAVLLKVPSVSSGDGL</sequence>
<comment type="caution">
    <text evidence="2">The sequence shown here is derived from an EMBL/GenBank/DDBJ whole genome shotgun (WGS) entry which is preliminary data.</text>
</comment>
<dbReference type="EMBL" id="CAJNNV010013169">
    <property type="protein sequence ID" value="CAE8601429.1"/>
    <property type="molecule type" value="Genomic_DNA"/>
</dbReference>
<dbReference type="Proteomes" id="UP000654075">
    <property type="component" value="Unassembled WGS sequence"/>
</dbReference>
<organism evidence="2 3">
    <name type="scientific">Polarella glacialis</name>
    <name type="common">Dinoflagellate</name>
    <dbReference type="NCBI Taxonomy" id="89957"/>
    <lineage>
        <taxon>Eukaryota</taxon>
        <taxon>Sar</taxon>
        <taxon>Alveolata</taxon>
        <taxon>Dinophyceae</taxon>
        <taxon>Suessiales</taxon>
        <taxon>Suessiaceae</taxon>
        <taxon>Polarella</taxon>
    </lineage>
</organism>
<evidence type="ECO:0000313" key="3">
    <source>
        <dbReference type="Proteomes" id="UP000654075"/>
    </source>
</evidence>
<evidence type="ECO:0000256" key="1">
    <source>
        <dbReference type="SAM" id="MobiDB-lite"/>
    </source>
</evidence>
<feature type="compositionally biased region" description="Low complexity" evidence="1">
    <location>
        <begin position="23"/>
        <end position="36"/>
    </location>
</feature>
<evidence type="ECO:0000313" key="2">
    <source>
        <dbReference type="EMBL" id="CAE8601429.1"/>
    </source>
</evidence>
<accession>A0A813EJX3</accession>
<name>A0A813EJX3_POLGL</name>
<feature type="non-terminal residue" evidence="2">
    <location>
        <position position="60"/>
    </location>
</feature>